<sequence length="99" mass="11161">MAEVEECIKRISSHKGVQGIVIVNNEGIPIRSTLDNKEGNKYAGLISHLATKARSIITELDPTNELKFFRIRSNKHEIMVSPDKDYLLIVIQDPDSQQT</sequence>
<keyword evidence="8 10" id="KW-0206">Cytoskeleton</keyword>
<proteinExistence type="inferred from homology"/>
<dbReference type="GO" id="GO:0005737">
    <property type="term" value="C:cytoplasm"/>
    <property type="evidence" value="ECO:0007669"/>
    <property type="project" value="UniProtKB-UniRule"/>
</dbReference>
<dbReference type="GO" id="GO:0045505">
    <property type="term" value="F:dynein intermediate chain binding"/>
    <property type="evidence" value="ECO:0007669"/>
    <property type="project" value="UniProtKB-UniRule"/>
</dbReference>
<reference evidence="12" key="1">
    <citation type="submission" date="2021-05" db="EMBL/GenBank/DDBJ databases">
        <title>A free-living protist that lacks canonical eukaryotic 1 DNA replication and segregation systems.</title>
        <authorList>
            <person name="Salas-Leiva D.E."/>
            <person name="Tromer E.C."/>
            <person name="Curtis B.A."/>
            <person name="Jerlstrom-Hultqvist J."/>
            <person name="Kolisko M."/>
            <person name="Yi Z."/>
            <person name="Salas-Leiva J.S."/>
            <person name="Gallot-Lavallee L."/>
            <person name="Kops G.J.P.L."/>
            <person name="Archibald J.M."/>
            <person name="Simpson A.G.B."/>
            <person name="Roger A.J."/>
        </authorList>
    </citation>
    <scope>NUCLEOTIDE SEQUENCE</scope>
    <source>
        <strain evidence="12">BICM</strain>
    </source>
</reference>
<dbReference type="GO" id="GO:0005874">
    <property type="term" value="C:microtubule"/>
    <property type="evidence" value="ECO:0007669"/>
    <property type="project" value="UniProtKB-UniRule"/>
</dbReference>
<evidence type="ECO:0000256" key="8">
    <source>
        <dbReference type="ARBA" id="ARBA00023212"/>
    </source>
</evidence>
<dbReference type="Pfam" id="PF03259">
    <property type="entry name" value="Robl_LC7"/>
    <property type="match status" value="1"/>
</dbReference>
<dbReference type="PANTHER" id="PTHR10779">
    <property type="entry name" value="DYNEIN LIGHT CHAIN ROADBLOCK"/>
    <property type="match status" value="1"/>
</dbReference>
<protein>
    <recommendedName>
        <fullName evidence="10">Dynein light chain roadblock</fullName>
    </recommendedName>
</protein>
<keyword evidence="13" id="KW-1185">Reference proteome</keyword>
<keyword evidence="6 10" id="KW-0243">Dynein</keyword>
<keyword evidence="7 10" id="KW-0505">Motor protein</keyword>
<evidence type="ECO:0000256" key="5">
    <source>
        <dbReference type="ARBA" id="ARBA00022701"/>
    </source>
</evidence>
<dbReference type="GO" id="GO:0007018">
    <property type="term" value="P:microtubule-based movement"/>
    <property type="evidence" value="ECO:0007669"/>
    <property type="project" value="UniProtKB-UniRule"/>
</dbReference>
<dbReference type="InterPro" id="IPR016561">
    <property type="entry name" value="DYNLRB1/2"/>
</dbReference>
<name>A0A8J6B0N9_9EUKA</name>
<evidence type="ECO:0000256" key="4">
    <source>
        <dbReference type="ARBA" id="ARBA00022490"/>
    </source>
</evidence>
<keyword evidence="4 10" id="KW-0963">Cytoplasm</keyword>
<evidence type="ECO:0000256" key="3">
    <source>
        <dbReference type="ARBA" id="ARBA00022448"/>
    </source>
</evidence>
<keyword evidence="3 10" id="KW-0813">Transport</keyword>
<comment type="function">
    <text evidence="9">Acts as one of several non-catalytic accessory components of the cytoplasmic dynein 1 complex that are thought to be involved in linking dynein to cargos and to adapter proteins that regulate dynein function. Cytoplasmic dynein 1 acts as a motor for the intracellular retrograde motility of vesicles and organelles along microtubules.</text>
</comment>
<dbReference type="GO" id="GO:0005868">
    <property type="term" value="C:cytoplasmic dynein complex"/>
    <property type="evidence" value="ECO:0007669"/>
    <property type="project" value="UniProtKB-UniRule"/>
</dbReference>
<evidence type="ECO:0000313" key="12">
    <source>
        <dbReference type="EMBL" id="KAG9395895.1"/>
    </source>
</evidence>
<accession>A0A8J6B0N9</accession>
<evidence type="ECO:0000256" key="9">
    <source>
        <dbReference type="ARBA" id="ARBA00025362"/>
    </source>
</evidence>
<dbReference type="AlphaFoldDB" id="A0A8J6B0N9"/>
<dbReference type="Gene3D" id="3.30.450.30">
    <property type="entry name" value="Dynein light chain 2a, cytoplasmic"/>
    <property type="match status" value="1"/>
</dbReference>
<feature type="domain" description="Roadblock/LAMTOR2" evidence="11">
    <location>
        <begin position="4"/>
        <end position="92"/>
    </location>
</feature>
<dbReference type="OrthoDB" id="9985637at2759"/>
<evidence type="ECO:0000256" key="7">
    <source>
        <dbReference type="ARBA" id="ARBA00023175"/>
    </source>
</evidence>
<organism evidence="12 13">
    <name type="scientific">Carpediemonas membranifera</name>
    <dbReference type="NCBI Taxonomy" id="201153"/>
    <lineage>
        <taxon>Eukaryota</taxon>
        <taxon>Metamonada</taxon>
        <taxon>Carpediemonas-like organisms</taxon>
        <taxon>Carpediemonas</taxon>
    </lineage>
</organism>
<dbReference type="PIRSF" id="PIRSF009998">
    <property type="entry name" value="DLC7"/>
    <property type="match status" value="1"/>
</dbReference>
<dbReference type="Proteomes" id="UP000717585">
    <property type="component" value="Unassembled WGS sequence"/>
</dbReference>
<comment type="similarity">
    <text evidence="2 10">Belongs to the GAMAD family.</text>
</comment>
<dbReference type="EMBL" id="JAHDYR010000007">
    <property type="protein sequence ID" value="KAG9395895.1"/>
    <property type="molecule type" value="Genomic_DNA"/>
</dbReference>
<evidence type="ECO:0000256" key="6">
    <source>
        <dbReference type="ARBA" id="ARBA00023017"/>
    </source>
</evidence>
<evidence type="ECO:0000259" key="11">
    <source>
        <dbReference type="SMART" id="SM00960"/>
    </source>
</evidence>
<dbReference type="FunFam" id="3.30.450.30:FF:000009">
    <property type="entry name" value="Dynein light chain roadblock"/>
    <property type="match status" value="1"/>
</dbReference>
<dbReference type="SUPFAM" id="SSF103196">
    <property type="entry name" value="Roadblock/LC7 domain"/>
    <property type="match status" value="1"/>
</dbReference>
<dbReference type="SMART" id="SM00960">
    <property type="entry name" value="Robl_LC7"/>
    <property type="match status" value="1"/>
</dbReference>
<comment type="caution">
    <text evidence="12">The sequence shown here is derived from an EMBL/GenBank/DDBJ whole genome shotgun (WGS) entry which is preliminary data.</text>
</comment>
<evidence type="ECO:0000256" key="1">
    <source>
        <dbReference type="ARBA" id="ARBA00004245"/>
    </source>
</evidence>
<dbReference type="InterPro" id="IPR004942">
    <property type="entry name" value="Roadblock/LAMTOR2_dom"/>
</dbReference>
<gene>
    <name evidence="12" type="ORF">J8273_2230</name>
</gene>
<keyword evidence="5 10" id="KW-0493">Microtubule</keyword>
<evidence type="ECO:0000256" key="10">
    <source>
        <dbReference type="PIRNR" id="PIRNR009998"/>
    </source>
</evidence>
<evidence type="ECO:0000313" key="13">
    <source>
        <dbReference type="Proteomes" id="UP000717585"/>
    </source>
</evidence>
<comment type="subcellular location">
    <subcellularLocation>
        <location evidence="1 10">Cytoplasm</location>
        <location evidence="1 10">Cytoskeleton</location>
    </subcellularLocation>
</comment>
<evidence type="ECO:0000256" key="2">
    <source>
        <dbReference type="ARBA" id="ARBA00007191"/>
    </source>
</evidence>